<feature type="transmembrane region" description="Helical" evidence="1">
    <location>
        <begin position="66"/>
        <end position="84"/>
    </location>
</feature>
<comment type="caution">
    <text evidence="2">The sequence shown here is derived from an EMBL/GenBank/DDBJ whole genome shotgun (WGS) entry which is preliminary data.</text>
</comment>
<keyword evidence="1" id="KW-1133">Transmembrane helix</keyword>
<accession>A0A934SHM6</accession>
<name>A0A934SHM6_9RHOB</name>
<feature type="transmembrane region" description="Helical" evidence="1">
    <location>
        <begin position="91"/>
        <end position="109"/>
    </location>
</feature>
<evidence type="ECO:0000256" key="1">
    <source>
        <dbReference type="SAM" id="Phobius"/>
    </source>
</evidence>
<keyword evidence="3" id="KW-1185">Reference proteome</keyword>
<keyword evidence="1" id="KW-0812">Transmembrane</keyword>
<protein>
    <submittedName>
        <fullName evidence="2">Uncharacterized protein</fullName>
    </submittedName>
</protein>
<evidence type="ECO:0000313" key="2">
    <source>
        <dbReference type="EMBL" id="MBK4214633.1"/>
    </source>
</evidence>
<dbReference type="RefSeq" id="WP_200683318.1">
    <property type="nucleotide sequence ID" value="NZ_JAEPRQ010000001.1"/>
</dbReference>
<dbReference type="EMBL" id="JAEPRQ010000001">
    <property type="protein sequence ID" value="MBK4214633.1"/>
    <property type="molecule type" value="Genomic_DNA"/>
</dbReference>
<reference evidence="2" key="1">
    <citation type="submission" date="2021-01" db="EMBL/GenBank/DDBJ databases">
        <title>Paracoccus amoyensis sp. nov., isolated from the surface seawater along the coast of Xiamen Island, China.</title>
        <authorList>
            <person name="Lyu L."/>
        </authorList>
    </citation>
    <scope>NUCLEOTIDE SEQUENCE</scope>
    <source>
        <strain evidence="2">MJ17</strain>
    </source>
</reference>
<keyword evidence="1" id="KW-0472">Membrane</keyword>
<dbReference type="AlphaFoldDB" id="A0A934SHM6"/>
<sequence length="152" mass="16452">MKKALGGLWLLSVAGLALALTLLTAGLRQEILHCVAQSGLLNMTPEAALFRYPAPDLASVLAGMEWRDLAVFLLSLLPFALLALRTWGRRQWVIAMGTVAFAAVVAWNLRREAAGGCSIADRIEVLPYIAPALICAMLAWRFGETFAERAGE</sequence>
<evidence type="ECO:0000313" key="3">
    <source>
        <dbReference type="Proteomes" id="UP000640485"/>
    </source>
</evidence>
<dbReference type="Proteomes" id="UP000640485">
    <property type="component" value="Unassembled WGS sequence"/>
</dbReference>
<proteinExistence type="predicted"/>
<organism evidence="2 3">
    <name type="scientific">Paracoccus caeni</name>
    <dbReference type="NCBI Taxonomy" id="657651"/>
    <lineage>
        <taxon>Bacteria</taxon>
        <taxon>Pseudomonadati</taxon>
        <taxon>Pseudomonadota</taxon>
        <taxon>Alphaproteobacteria</taxon>
        <taxon>Rhodobacterales</taxon>
        <taxon>Paracoccaceae</taxon>
        <taxon>Paracoccus</taxon>
    </lineage>
</organism>
<gene>
    <name evidence="2" type="ORF">JJJ17_01695</name>
</gene>